<evidence type="ECO:0000313" key="2">
    <source>
        <dbReference type="Proteomes" id="UP001060215"/>
    </source>
</evidence>
<gene>
    <name evidence="1" type="ORF">LOK49_LG04G02807</name>
</gene>
<dbReference type="EMBL" id="CM045759">
    <property type="protein sequence ID" value="KAI8018437.1"/>
    <property type="molecule type" value="Genomic_DNA"/>
</dbReference>
<comment type="caution">
    <text evidence="1">The sequence shown here is derived from an EMBL/GenBank/DDBJ whole genome shotgun (WGS) entry which is preliminary data.</text>
</comment>
<organism evidence="1 2">
    <name type="scientific">Camellia lanceoleosa</name>
    <dbReference type="NCBI Taxonomy" id="1840588"/>
    <lineage>
        <taxon>Eukaryota</taxon>
        <taxon>Viridiplantae</taxon>
        <taxon>Streptophyta</taxon>
        <taxon>Embryophyta</taxon>
        <taxon>Tracheophyta</taxon>
        <taxon>Spermatophyta</taxon>
        <taxon>Magnoliopsida</taxon>
        <taxon>eudicotyledons</taxon>
        <taxon>Gunneridae</taxon>
        <taxon>Pentapetalae</taxon>
        <taxon>asterids</taxon>
        <taxon>Ericales</taxon>
        <taxon>Theaceae</taxon>
        <taxon>Camellia</taxon>
    </lineage>
</organism>
<sequence length="188" mass="20814">MTTYGTILTSSSAAVPNLEFISRAKERLNSGLATPLPWKDMLNLHSISLPATLNEALGRITTNLTFFRTNYAIFVLFLLFLSLLWQPISLIVFIITMAAWLFLYFLRDDPLLIFNHTIDDRVVLIVLSVLTILLLLFTHATANILISVLVGVVLVLIHAALMKIDDLFLDEEDDGASVSFVGVSSSSS</sequence>
<name>A0ACC0HXX5_9ERIC</name>
<reference evidence="1 2" key="1">
    <citation type="journal article" date="2022" name="Plant J.">
        <title>Chromosome-level genome of Camellia lanceoleosa provides a valuable resource for understanding genome evolution and self-incompatibility.</title>
        <authorList>
            <person name="Gong W."/>
            <person name="Xiao S."/>
            <person name="Wang L."/>
            <person name="Liao Z."/>
            <person name="Chang Y."/>
            <person name="Mo W."/>
            <person name="Hu G."/>
            <person name="Li W."/>
            <person name="Zhao G."/>
            <person name="Zhu H."/>
            <person name="Hu X."/>
            <person name="Ji K."/>
            <person name="Xiang X."/>
            <person name="Song Q."/>
            <person name="Yuan D."/>
            <person name="Jin S."/>
            <person name="Zhang L."/>
        </authorList>
    </citation>
    <scope>NUCLEOTIDE SEQUENCE [LARGE SCALE GENOMIC DNA]</scope>
    <source>
        <strain evidence="1">SQ_2022a</strain>
    </source>
</reference>
<evidence type="ECO:0000313" key="1">
    <source>
        <dbReference type="EMBL" id="KAI8018437.1"/>
    </source>
</evidence>
<proteinExistence type="predicted"/>
<accession>A0ACC0HXX5</accession>
<keyword evidence="2" id="KW-1185">Reference proteome</keyword>
<protein>
    <submittedName>
        <fullName evidence="1">PRA1 family protein F2</fullName>
    </submittedName>
</protein>
<dbReference type="Proteomes" id="UP001060215">
    <property type="component" value="Chromosome 2"/>
</dbReference>